<evidence type="ECO:0000313" key="2">
    <source>
        <dbReference type="EMBL" id="NEZ56536.1"/>
    </source>
</evidence>
<reference evidence="2 3" key="1">
    <citation type="journal article" date="2020" name="Microb. Ecol.">
        <title>Ecogenomics of the Marine Benthic Filamentous Cyanobacterium Adonisia.</title>
        <authorList>
            <person name="Walter J.M."/>
            <person name="Coutinho F.H."/>
            <person name="Leomil L."/>
            <person name="Hargreaves P.I."/>
            <person name="Campeao M.E."/>
            <person name="Vieira V.V."/>
            <person name="Silva B.S."/>
            <person name="Fistarol G.O."/>
            <person name="Salomon P.S."/>
            <person name="Sawabe T."/>
            <person name="Mino S."/>
            <person name="Hosokawa M."/>
            <person name="Miyashita H."/>
            <person name="Maruyama F."/>
            <person name="van Verk M.C."/>
            <person name="Dutilh B.E."/>
            <person name="Thompson C.C."/>
            <person name="Thompson F.L."/>
        </authorList>
    </citation>
    <scope>NUCLEOTIDE SEQUENCE [LARGE SCALE GENOMIC DNA]</scope>
    <source>
        <strain evidence="2 3">CCMR0081</strain>
    </source>
</reference>
<dbReference type="EMBL" id="QXHD01000004">
    <property type="protein sequence ID" value="NEZ56536.1"/>
    <property type="molecule type" value="Genomic_DNA"/>
</dbReference>
<dbReference type="RefSeq" id="WP_163664162.1">
    <property type="nucleotide sequence ID" value="NZ_QXHD01000004.1"/>
</dbReference>
<evidence type="ECO:0000259" key="1">
    <source>
        <dbReference type="Pfam" id="PF02698"/>
    </source>
</evidence>
<name>A0A6M0RK12_9CYAN</name>
<feature type="domain" description="DUF218" evidence="1">
    <location>
        <begin position="42"/>
        <end position="155"/>
    </location>
</feature>
<sequence>MSKAKTLKRRLRHVGLGLLVAVTIATLIAFSSLWPASQRPTDAYLVLGGSIRREMYMAQLASTFSTEIPILVSAGSADPCIRLLFEQATASLNQVWLENCAESTFGNFVYSVPILERWGARHVTLVTSGSHTFRAVTLARILFGAQGIWVEPLIVDEIGIPGNQETTLKSTLDISRSLLWAFVAQVHRPTCHRLTPLTAVNLEQWRQKGFKCEHQAGIEGS</sequence>
<dbReference type="Proteomes" id="UP000481033">
    <property type="component" value="Unassembled WGS sequence"/>
</dbReference>
<dbReference type="Pfam" id="PF02698">
    <property type="entry name" value="DUF218"/>
    <property type="match status" value="1"/>
</dbReference>
<protein>
    <submittedName>
        <fullName evidence="2">YdcF family protein</fullName>
    </submittedName>
</protein>
<comment type="caution">
    <text evidence="2">The sequence shown here is derived from an EMBL/GenBank/DDBJ whole genome shotgun (WGS) entry which is preliminary data.</text>
</comment>
<keyword evidence="3" id="KW-1185">Reference proteome</keyword>
<accession>A0A6M0RK12</accession>
<proteinExistence type="predicted"/>
<evidence type="ECO:0000313" key="3">
    <source>
        <dbReference type="Proteomes" id="UP000481033"/>
    </source>
</evidence>
<dbReference type="InterPro" id="IPR003848">
    <property type="entry name" value="DUF218"/>
</dbReference>
<gene>
    <name evidence="2" type="ORF">DXZ20_12785</name>
</gene>
<organism evidence="2 3">
    <name type="scientific">Adonisia turfae CCMR0081</name>
    <dbReference type="NCBI Taxonomy" id="2292702"/>
    <lineage>
        <taxon>Bacteria</taxon>
        <taxon>Bacillati</taxon>
        <taxon>Cyanobacteriota</taxon>
        <taxon>Adonisia</taxon>
        <taxon>Adonisia turfae</taxon>
    </lineage>
</organism>
<dbReference type="AlphaFoldDB" id="A0A6M0RK12"/>